<keyword evidence="8" id="KW-0791">Threonine biosynthesis</keyword>
<dbReference type="GO" id="GO:0009097">
    <property type="term" value="P:isoleucine biosynthetic process"/>
    <property type="evidence" value="ECO:0007669"/>
    <property type="project" value="TreeGrafter"/>
</dbReference>
<feature type="domain" description="Tryptophan synthase beta chain-like PALP" evidence="11">
    <location>
        <begin position="12"/>
        <end position="310"/>
    </location>
</feature>
<evidence type="ECO:0000256" key="6">
    <source>
        <dbReference type="ARBA" id="ARBA00049144"/>
    </source>
</evidence>
<dbReference type="EMBL" id="CDRZ01000229">
    <property type="protein sequence ID" value="CEO88987.1"/>
    <property type="molecule type" value="Genomic_DNA"/>
</dbReference>
<evidence type="ECO:0000256" key="1">
    <source>
        <dbReference type="ARBA" id="ARBA00001933"/>
    </source>
</evidence>
<dbReference type="GO" id="GO:0006567">
    <property type="term" value="P:L-threonine catabolic process"/>
    <property type="evidence" value="ECO:0007669"/>
    <property type="project" value="TreeGrafter"/>
</dbReference>
<dbReference type="InterPro" id="IPR004450">
    <property type="entry name" value="Thr_synthase-like"/>
</dbReference>
<keyword evidence="8" id="KW-0028">Amino-acid biosynthesis</keyword>
<evidence type="ECO:0000313" key="13">
    <source>
        <dbReference type="Proteomes" id="UP000046155"/>
    </source>
</evidence>
<evidence type="ECO:0000256" key="5">
    <source>
        <dbReference type="ARBA" id="ARBA00023239"/>
    </source>
</evidence>
<feature type="binding site" evidence="9">
    <location>
        <position position="72"/>
    </location>
    <ligand>
        <name>pyridoxal 5'-phosphate</name>
        <dbReference type="ChEBI" id="CHEBI:597326"/>
    </ligand>
</feature>
<dbReference type="PIRSF" id="PIRSF038945">
    <property type="entry name" value="Thr_synthase"/>
    <property type="match status" value="1"/>
</dbReference>
<dbReference type="GO" id="GO:0009088">
    <property type="term" value="P:threonine biosynthetic process"/>
    <property type="evidence" value="ECO:0007669"/>
    <property type="project" value="UniProtKB-UniRule"/>
</dbReference>
<dbReference type="UniPathway" id="UPA00050">
    <property type="reaction ID" value="UER00065"/>
</dbReference>
<sequence>MEPSTPRPQLRVGLSPLYRTVNLGEQLGLNHLYVKDDGQNPTASLKDRASVIAVMKAVEEKMTTIACSSTGNAASSLAGNAAAMGLKTFIFVPGRAPQGKVAQLLIFGANVISVQGSYSDAFQLSAEAIERWGWYNRNAAINPYLMEGKKTVSLEIAEQLAWDAPDWVVVSVGDGCIISGVWKGFQDLYRVGWIDKLPKLLGVQAAGCSPLADAILEDRAWRPAEENTIADSIAVGVPRNAEKALRAVRESKGTMVTVSDEEILSAMRLLGRTSGIFGEPAGVTGLAGLKTLVERGVIGSDERVVVIVTGNGLKDVKNAITAAGEPIKVEPSMDQLVAELKKRQLP</sequence>
<comment type="function">
    <text evidence="8">Catalyzes the gamma-elimination of phosphate from L-phosphohomoserine and the beta-addition of water to produce L-threonine.</text>
</comment>
<evidence type="ECO:0000313" key="12">
    <source>
        <dbReference type="EMBL" id="CEO88987.1"/>
    </source>
</evidence>
<organism evidence="12 13">
    <name type="scientific">Syntrophaceticus schinkii</name>
    <dbReference type="NCBI Taxonomy" id="499207"/>
    <lineage>
        <taxon>Bacteria</taxon>
        <taxon>Bacillati</taxon>
        <taxon>Bacillota</taxon>
        <taxon>Clostridia</taxon>
        <taxon>Thermoanaerobacterales</taxon>
        <taxon>Thermoanaerobacterales Family III. Incertae Sedis</taxon>
        <taxon>Syntrophaceticus</taxon>
    </lineage>
</organism>
<dbReference type="PANTHER" id="PTHR48078">
    <property type="entry name" value="THREONINE DEHYDRATASE, MITOCHONDRIAL-RELATED"/>
    <property type="match status" value="1"/>
</dbReference>
<feature type="modified residue" description="N6-(pyridoxal phosphate)lysine" evidence="10">
    <location>
        <position position="46"/>
    </location>
</feature>
<proteinExistence type="inferred from homology"/>
<dbReference type="GO" id="GO:0004795">
    <property type="term" value="F:threonine synthase activity"/>
    <property type="evidence" value="ECO:0007669"/>
    <property type="project" value="UniProtKB-UniRule"/>
</dbReference>
<evidence type="ECO:0000256" key="10">
    <source>
        <dbReference type="PIRSR" id="PIRSR038945-2"/>
    </source>
</evidence>
<dbReference type="AlphaFoldDB" id="A0A0B7MMP4"/>
<dbReference type="CDD" id="cd01563">
    <property type="entry name" value="Thr-synth_1"/>
    <property type="match status" value="1"/>
</dbReference>
<dbReference type="Pfam" id="PF00291">
    <property type="entry name" value="PALP"/>
    <property type="match status" value="1"/>
</dbReference>
<comment type="cofactor">
    <cofactor evidence="1 8 9">
        <name>pyridoxal 5'-phosphate</name>
        <dbReference type="ChEBI" id="CHEBI:597326"/>
    </cofactor>
</comment>
<comment type="pathway">
    <text evidence="8">Amino-acid biosynthesis; L-threonine biosynthesis; L-threonine from L-aspartate: step 5/5.</text>
</comment>
<dbReference type="InterPro" id="IPR050147">
    <property type="entry name" value="Ser/Thr_Dehydratase"/>
</dbReference>
<evidence type="ECO:0000256" key="9">
    <source>
        <dbReference type="PIRSR" id="PIRSR038945-1"/>
    </source>
</evidence>
<evidence type="ECO:0000256" key="7">
    <source>
        <dbReference type="NCBIfam" id="TIGR00260"/>
    </source>
</evidence>
<dbReference type="GO" id="GO:0003941">
    <property type="term" value="F:L-serine ammonia-lyase activity"/>
    <property type="evidence" value="ECO:0007669"/>
    <property type="project" value="TreeGrafter"/>
</dbReference>
<dbReference type="Proteomes" id="UP000046155">
    <property type="component" value="Unassembled WGS sequence"/>
</dbReference>
<dbReference type="InterPro" id="IPR001926">
    <property type="entry name" value="TrpB-like_PALP"/>
</dbReference>
<protein>
    <recommendedName>
        <fullName evidence="3 7">Threonine synthase</fullName>
        <ecNumber evidence="7 8">4.2.3.1</ecNumber>
    </recommendedName>
</protein>
<evidence type="ECO:0000259" key="11">
    <source>
        <dbReference type="Pfam" id="PF00291"/>
    </source>
</evidence>
<keyword evidence="13" id="KW-1185">Reference proteome</keyword>
<accession>A0A0B7MMP4</accession>
<dbReference type="Gene3D" id="3.40.50.1100">
    <property type="match status" value="2"/>
</dbReference>
<gene>
    <name evidence="12" type="primary">thrC</name>
    <name evidence="12" type="ORF">SSCH_330002</name>
</gene>
<dbReference type="GO" id="GO:0004794">
    <property type="term" value="F:threonine deaminase activity"/>
    <property type="evidence" value="ECO:0007669"/>
    <property type="project" value="TreeGrafter"/>
</dbReference>
<dbReference type="PANTHER" id="PTHR48078:SF6">
    <property type="entry name" value="L-THREONINE DEHYDRATASE CATABOLIC TDCB"/>
    <property type="match status" value="1"/>
</dbReference>
<evidence type="ECO:0000256" key="4">
    <source>
        <dbReference type="ARBA" id="ARBA00022898"/>
    </source>
</evidence>
<evidence type="ECO:0000256" key="8">
    <source>
        <dbReference type="PIRNR" id="PIRNR038945"/>
    </source>
</evidence>
<name>A0A0B7MMP4_9FIRM</name>
<dbReference type="InterPro" id="IPR036052">
    <property type="entry name" value="TrpB-like_PALP_sf"/>
</dbReference>
<evidence type="ECO:0000256" key="3">
    <source>
        <dbReference type="ARBA" id="ARBA00018679"/>
    </source>
</evidence>
<comment type="similarity">
    <text evidence="2 8">Belongs to the threonine synthase family.</text>
</comment>
<dbReference type="EC" id="4.2.3.1" evidence="7 8"/>
<dbReference type="InterPro" id="IPR026260">
    <property type="entry name" value="Thr_Synthase_bac/arc"/>
</dbReference>
<keyword evidence="5 8" id="KW-0456">Lyase</keyword>
<keyword evidence="4 8" id="KW-0663">Pyridoxal phosphate</keyword>
<evidence type="ECO:0000256" key="2">
    <source>
        <dbReference type="ARBA" id="ARBA00005517"/>
    </source>
</evidence>
<dbReference type="GO" id="GO:0006565">
    <property type="term" value="P:L-serine catabolic process"/>
    <property type="evidence" value="ECO:0007669"/>
    <property type="project" value="TreeGrafter"/>
</dbReference>
<dbReference type="SUPFAM" id="SSF53686">
    <property type="entry name" value="Tryptophan synthase beta subunit-like PLP-dependent enzymes"/>
    <property type="match status" value="1"/>
</dbReference>
<reference evidence="13" key="1">
    <citation type="submission" date="2015-01" db="EMBL/GenBank/DDBJ databases">
        <authorList>
            <person name="Manzoor Shahid"/>
            <person name="Zubair Saima"/>
        </authorList>
    </citation>
    <scope>NUCLEOTIDE SEQUENCE [LARGE SCALE GENOMIC DNA]</scope>
    <source>
        <strain evidence="13">Sp3</strain>
    </source>
</reference>
<dbReference type="NCBIfam" id="TIGR00260">
    <property type="entry name" value="thrC"/>
    <property type="match status" value="1"/>
</dbReference>
<comment type="catalytic activity">
    <reaction evidence="6 8">
        <text>O-phospho-L-homoserine + H2O = L-threonine + phosphate</text>
        <dbReference type="Rhea" id="RHEA:10840"/>
        <dbReference type="ChEBI" id="CHEBI:15377"/>
        <dbReference type="ChEBI" id="CHEBI:43474"/>
        <dbReference type="ChEBI" id="CHEBI:57590"/>
        <dbReference type="ChEBI" id="CHEBI:57926"/>
        <dbReference type="EC" id="4.2.3.1"/>
    </reaction>
</comment>
<feature type="binding site" evidence="9">
    <location>
        <position position="309"/>
    </location>
    <ligand>
        <name>pyridoxal 5'-phosphate</name>
        <dbReference type="ChEBI" id="CHEBI:597326"/>
    </ligand>
</feature>